<dbReference type="AlphaFoldDB" id="A0A484B0K7"/>
<keyword evidence="1" id="KW-0812">Transmembrane</keyword>
<sequence>MVSPPSIVAATLLQMCGISLFIRQSQEQCQPAPQSSVAKCLFGLSLLLLLWRCEMLPKRYTNHYPRIHICMELLGTVFISELAILIGWCSYERLVHQLSHLICPNCRWCGHFTLGMLTLLPSALLLFTLAPAQWREFVVQLLWQLPRPEADDYLLAFARELSNYVRGRAGLFQLKREDRLRAMRLFRLPAERATARHGEPQL</sequence>
<dbReference type="Pfam" id="PF16089">
    <property type="entry name" value="DUF4818"/>
    <property type="match status" value="1"/>
</dbReference>
<dbReference type="InterPro" id="IPR032145">
    <property type="entry name" value="DUF4818"/>
</dbReference>
<name>A0A484B0K7_DRONA</name>
<keyword evidence="3" id="KW-1185">Reference proteome</keyword>
<protein>
    <submittedName>
        <fullName evidence="2">Uncharacterized protein</fullName>
    </submittedName>
</protein>
<feature type="transmembrane region" description="Helical" evidence="1">
    <location>
        <begin position="111"/>
        <end position="130"/>
    </location>
</feature>
<organism evidence="2 3">
    <name type="scientific">Drosophila navojoa</name>
    <name type="common">Fruit fly</name>
    <dbReference type="NCBI Taxonomy" id="7232"/>
    <lineage>
        <taxon>Eukaryota</taxon>
        <taxon>Metazoa</taxon>
        <taxon>Ecdysozoa</taxon>
        <taxon>Arthropoda</taxon>
        <taxon>Hexapoda</taxon>
        <taxon>Insecta</taxon>
        <taxon>Pterygota</taxon>
        <taxon>Neoptera</taxon>
        <taxon>Endopterygota</taxon>
        <taxon>Diptera</taxon>
        <taxon>Brachycera</taxon>
        <taxon>Muscomorpha</taxon>
        <taxon>Ephydroidea</taxon>
        <taxon>Drosophilidae</taxon>
        <taxon>Drosophila</taxon>
    </lineage>
</organism>
<dbReference type="EMBL" id="LSRL02000262">
    <property type="protein sequence ID" value="TDG42184.1"/>
    <property type="molecule type" value="Genomic_DNA"/>
</dbReference>
<feature type="transmembrane region" description="Helical" evidence="1">
    <location>
        <begin position="35"/>
        <end position="53"/>
    </location>
</feature>
<evidence type="ECO:0000313" key="2">
    <source>
        <dbReference type="EMBL" id="TDG42184.1"/>
    </source>
</evidence>
<evidence type="ECO:0000256" key="1">
    <source>
        <dbReference type="SAM" id="Phobius"/>
    </source>
</evidence>
<gene>
    <name evidence="2" type="ORF">AWZ03_011393</name>
</gene>
<keyword evidence="1" id="KW-1133">Transmembrane helix</keyword>
<keyword evidence="1" id="KW-0472">Membrane</keyword>
<accession>A0A484B0K7</accession>
<proteinExistence type="predicted"/>
<feature type="transmembrane region" description="Helical" evidence="1">
    <location>
        <begin position="73"/>
        <end position="91"/>
    </location>
</feature>
<comment type="caution">
    <text evidence="2">The sequence shown here is derived from an EMBL/GenBank/DDBJ whole genome shotgun (WGS) entry which is preliminary data.</text>
</comment>
<evidence type="ECO:0000313" key="3">
    <source>
        <dbReference type="Proteomes" id="UP000295192"/>
    </source>
</evidence>
<reference evidence="2 3" key="1">
    <citation type="journal article" date="2019" name="J. Hered.">
        <title>An Improved Genome Assembly for Drosophila navojoa, the Basal Species in the mojavensis Cluster.</title>
        <authorList>
            <person name="Vanderlinde T."/>
            <person name="Dupim E.G."/>
            <person name="Nazario-Yepiz N.O."/>
            <person name="Carvalho A.B."/>
        </authorList>
    </citation>
    <scope>NUCLEOTIDE SEQUENCE [LARGE SCALE GENOMIC DNA]</scope>
    <source>
        <strain evidence="2">Navoj_Jal97</strain>
        <tissue evidence="2">Whole organism</tissue>
    </source>
</reference>
<dbReference type="Proteomes" id="UP000295192">
    <property type="component" value="Unassembled WGS sequence"/>
</dbReference>
<dbReference type="OMA" id="CSYERLV"/>